<evidence type="ECO:0000256" key="3">
    <source>
        <dbReference type="PROSITE-ProRule" id="PRU00175"/>
    </source>
</evidence>
<keyword evidence="1 3" id="KW-0863">Zinc-finger</keyword>
<gene>
    <name evidence="6" type="ORF">KUF71_002454</name>
</gene>
<feature type="compositionally biased region" description="Low complexity" evidence="4">
    <location>
        <begin position="70"/>
        <end position="92"/>
    </location>
</feature>
<protein>
    <submittedName>
        <fullName evidence="6">E3 ubiquitin-protein ligase LUL3</fullName>
    </submittedName>
</protein>
<evidence type="ECO:0000256" key="4">
    <source>
        <dbReference type="SAM" id="MobiDB-lite"/>
    </source>
</evidence>
<evidence type="ECO:0000256" key="2">
    <source>
        <dbReference type="ARBA" id="ARBA00022833"/>
    </source>
</evidence>
<dbReference type="PROSITE" id="PS50089">
    <property type="entry name" value="ZF_RING_2"/>
    <property type="match status" value="1"/>
</dbReference>
<evidence type="ECO:0000259" key="5">
    <source>
        <dbReference type="PROSITE" id="PS50089"/>
    </source>
</evidence>
<keyword evidence="1 3" id="KW-0479">Metal-binding</keyword>
<dbReference type="SUPFAM" id="SSF57850">
    <property type="entry name" value="RING/U-box"/>
    <property type="match status" value="1"/>
</dbReference>
<comment type="caution">
    <text evidence="6">The sequence shown here is derived from an EMBL/GenBank/DDBJ whole genome shotgun (WGS) entry which is preliminary data.</text>
</comment>
<feature type="compositionally biased region" description="Pro residues" evidence="4">
    <location>
        <begin position="169"/>
        <end position="182"/>
    </location>
</feature>
<evidence type="ECO:0000313" key="7">
    <source>
        <dbReference type="Proteomes" id="UP001219518"/>
    </source>
</evidence>
<sequence length="344" mass="36789">MMRAMLNVAAHYATQEAYHAALQGALVATLRFFDAPLDARRAALEAGLRAMRARAEQQQHEVREAEEQQEPAVEQPLPQPQVQQDGQPAVQEVEVEVHQEPAVEQPLPQPAVQQDGQADGNVARARAPSPPPVPGPPTPPARAQPRGRGGLQRVGRPRGRPRIHTGNTPPRPRNPVGRPPGPARRVRHARPAALAGARGGAPAHPRGAGRGVPGIQPIDNVIVLDDDGADIFQVPDDDWDFQAHVQEVNNPAPAAVVAEPPAAVVAEPRQQPPVPPPGPPAPAQAQGRGVCSLCMEGEATCLVVPCHHMCLCEDCAELWPFEMDSCPNCGTLITEQPTRVYLNQ</sequence>
<proteinExistence type="predicted"/>
<dbReference type="GO" id="GO:0008270">
    <property type="term" value="F:zinc ion binding"/>
    <property type="evidence" value="ECO:0007669"/>
    <property type="project" value="UniProtKB-KW"/>
</dbReference>
<dbReference type="Proteomes" id="UP001219518">
    <property type="component" value="Unassembled WGS sequence"/>
</dbReference>
<reference evidence="6" key="2">
    <citation type="journal article" date="2023" name="BMC Genomics">
        <title>Pest status, molecular evolution, and epigenetic factors derived from the genome assembly of Frankliniella fusca, a thysanopteran phytovirus vector.</title>
        <authorList>
            <person name="Catto M.A."/>
            <person name="Labadie P.E."/>
            <person name="Jacobson A.L."/>
            <person name="Kennedy G.G."/>
            <person name="Srinivasan R."/>
            <person name="Hunt B.G."/>
        </authorList>
    </citation>
    <scope>NUCLEOTIDE SEQUENCE</scope>
    <source>
        <strain evidence="6">PL_HMW_Pooled</strain>
    </source>
</reference>
<dbReference type="InterPro" id="IPR013083">
    <property type="entry name" value="Znf_RING/FYVE/PHD"/>
</dbReference>
<dbReference type="Pfam" id="PF13920">
    <property type="entry name" value="zf-C3HC4_3"/>
    <property type="match status" value="1"/>
</dbReference>
<feature type="region of interest" description="Disordered" evidence="4">
    <location>
        <begin position="55"/>
        <end position="214"/>
    </location>
</feature>
<organism evidence="6 7">
    <name type="scientific">Frankliniella fusca</name>
    <dbReference type="NCBI Taxonomy" id="407009"/>
    <lineage>
        <taxon>Eukaryota</taxon>
        <taxon>Metazoa</taxon>
        <taxon>Ecdysozoa</taxon>
        <taxon>Arthropoda</taxon>
        <taxon>Hexapoda</taxon>
        <taxon>Insecta</taxon>
        <taxon>Pterygota</taxon>
        <taxon>Neoptera</taxon>
        <taxon>Paraneoptera</taxon>
        <taxon>Thysanoptera</taxon>
        <taxon>Terebrantia</taxon>
        <taxon>Thripoidea</taxon>
        <taxon>Thripidae</taxon>
        <taxon>Frankliniella</taxon>
    </lineage>
</organism>
<dbReference type="AlphaFoldDB" id="A0AAE1LLM0"/>
<feature type="compositionally biased region" description="Basic and acidic residues" evidence="4">
    <location>
        <begin position="55"/>
        <end position="66"/>
    </location>
</feature>
<evidence type="ECO:0000313" key="6">
    <source>
        <dbReference type="EMBL" id="KAK3924183.1"/>
    </source>
</evidence>
<dbReference type="InterPro" id="IPR001841">
    <property type="entry name" value="Znf_RING"/>
</dbReference>
<accession>A0AAE1LLM0</accession>
<feature type="compositionally biased region" description="Pro residues" evidence="4">
    <location>
        <begin position="128"/>
        <end position="142"/>
    </location>
</feature>
<evidence type="ECO:0000256" key="1">
    <source>
        <dbReference type="ARBA" id="ARBA00022771"/>
    </source>
</evidence>
<keyword evidence="7" id="KW-1185">Reference proteome</keyword>
<feature type="compositionally biased region" description="Low complexity" evidence="4">
    <location>
        <begin position="191"/>
        <end position="206"/>
    </location>
</feature>
<dbReference type="EMBL" id="JAHWGI010001169">
    <property type="protein sequence ID" value="KAK3924183.1"/>
    <property type="molecule type" value="Genomic_DNA"/>
</dbReference>
<name>A0AAE1LLM0_9NEOP</name>
<reference evidence="6" key="1">
    <citation type="submission" date="2021-07" db="EMBL/GenBank/DDBJ databases">
        <authorList>
            <person name="Catto M.A."/>
            <person name="Jacobson A."/>
            <person name="Kennedy G."/>
            <person name="Labadie P."/>
            <person name="Hunt B.G."/>
            <person name="Srinivasan R."/>
        </authorList>
    </citation>
    <scope>NUCLEOTIDE SEQUENCE</scope>
    <source>
        <strain evidence="6">PL_HMW_Pooled</strain>
        <tissue evidence="6">Head</tissue>
    </source>
</reference>
<dbReference type="Gene3D" id="3.30.40.10">
    <property type="entry name" value="Zinc/RING finger domain, C3HC4 (zinc finger)"/>
    <property type="match status" value="1"/>
</dbReference>
<keyword evidence="2" id="KW-0862">Zinc</keyword>
<feature type="domain" description="RING-type" evidence="5">
    <location>
        <begin position="291"/>
        <end position="329"/>
    </location>
</feature>